<protein>
    <submittedName>
        <fullName evidence="1">Uncharacterized protein</fullName>
    </submittedName>
</protein>
<gene>
    <name evidence="1" type="ORF">HanXRQr2_Chr07g0309121</name>
</gene>
<accession>A0A9K3IMW4</accession>
<keyword evidence="2" id="KW-1185">Reference proteome</keyword>
<reference evidence="1" key="2">
    <citation type="submission" date="2020-06" db="EMBL/GenBank/DDBJ databases">
        <title>Helianthus annuus Genome sequencing and assembly Release 2.</title>
        <authorList>
            <person name="Gouzy J."/>
            <person name="Langlade N."/>
            <person name="Munos S."/>
        </authorList>
    </citation>
    <scope>NUCLEOTIDE SEQUENCE</scope>
    <source>
        <tissue evidence="1">Leaves</tissue>
    </source>
</reference>
<dbReference type="Gramene" id="mRNA:HanXRQr2_Chr07g0309121">
    <property type="protein sequence ID" value="mRNA:HanXRQr2_Chr07g0309121"/>
    <property type="gene ID" value="HanXRQr2_Chr07g0309121"/>
</dbReference>
<dbReference type="AlphaFoldDB" id="A0A9K3IMW4"/>
<organism evidence="1 2">
    <name type="scientific">Helianthus annuus</name>
    <name type="common">Common sunflower</name>
    <dbReference type="NCBI Taxonomy" id="4232"/>
    <lineage>
        <taxon>Eukaryota</taxon>
        <taxon>Viridiplantae</taxon>
        <taxon>Streptophyta</taxon>
        <taxon>Embryophyta</taxon>
        <taxon>Tracheophyta</taxon>
        <taxon>Spermatophyta</taxon>
        <taxon>Magnoliopsida</taxon>
        <taxon>eudicotyledons</taxon>
        <taxon>Gunneridae</taxon>
        <taxon>Pentapetalae</taxon>
        <taxon>asterids</taxon>
        <taxon>campanulids</taxon>
        <taxon>Asterales</taxon>
        <taxon>Asteraceae</taxon>
        <taxon>Asteroideae</taxon>
        <taxon>Heliantheae alliance</taxon>
        <taxon>Heliantheae</taxon>
        <taxon>Helianthus</taxon>
    </lineage>
</organism>
<evidence type="ECO:0000313" key="1">
    <source>
        <dbReference type="EMBL" id="KAF5799839.1"/>
    </source>
</evidence>
<sequence length="53" mass="6369">MPCLKYHKRILGLMLVDEKRISQLNLLRMSDLMGSLCHGKQYWWYEKPDVTKT</sequence>
<proteinExistence type="predicted"/>
<name>A0A9K3IMW4_HELAN</name>
<comment type="caution">
    <text evidence="1">The sequence shown here is derived from an EMBL/GenBank/DDBJ whole genome shotgun (WGS) entry which is preliminary data.</text>
</comment>
<dbReference type="EMBL" id="MNCJ02000322">
    <property type="protein sequence ID" value="KAF5799839.1"/>
    <property type="molecule type" value="Genomic_DNA"/>
</dbReference>
<reference evidence="1" key="1">
    <citation type="journal article" date="2017" name="Nature">
        <title>The sunflower genome provides insights into oil metabolism, flowering and Asterid evolution.</title>
        <authorList>
            <person name="Badouin H."/>
            <person name="Gouzy J."/>
            <person name="Grassa C.J."/>
            <person name="Murat F."/>
            <person name="Staton S.E."/>
            <person name="Cottret L."/>
            <person name="Lelandais-Briere C."/>
            <person name="Owens G.L."/>
            <person name="Carrere S."/>
            <person name="Mayjonade B."/>
            <person name="Legrand L."/>
            <person name="Gill N."/>
            <person name="Kane N.C."/>
            <person name="Bowers J.E."/>
            <person name="Hubner S."/>
            <person name="Bellec A."/>
            <person name="Berard A."/>
            <person name="Berges H."/>
            <person name="Blanchet N."/>
            <person name="Boniface M.C."/>
            <person name="Brunel D."/>
            <person name="Catrice O."/>
            <person name="Chaidir N."/>
            <person name="Claudel C."/>
            <person name="Donnadieu C."/>
            <person name="Faraut T."/>
            <person name="Fievet G."/>
            <person name="Helmstetter N."/>
            <person name="King M."/>
            <person name="Knapp S.J."/>
            <person name="Lai Z."/>
            <person name="Le Paslier M.C."/>
            <person name="Lippi Y."/>
            <person name="Lorenzon L."/>
            <person name="Mandel J.R."/>
            <person name="Marage G."/>
            <person name="Marchand G."/>
            <person name="Marquand E."/>
            <person name="Bret-Mestries E."/>
            <person name="Morien E."/>
            <person name="Nambeesan S."/>
            <person name="Nguyen T."/>
            <person name="Pegot-Espagnet P."/>
            <person name="Pouilly N."/>
            <person name="Raftis F."/>
            <person name="Sallet E."/>
            <person name="Schiex T."/>
            <person name="Thomas J."/>
            <person name="Vandecasteele C."/>
            <person name="Vares D."/>
            <person name="Vear F."/>
            <person name="Vautrin S."/>
            <person name="Crespi M."/>
            <person name="Mangin B."/>
            <person name="Burke J.M."/>
            <person name="Salse J."/>
            <person name="Munos S."/>
            <person name="Vincourt P."/>
            <person name="Rieseberg L.H."/>
            <person name="Langlade N.B."/>
        </authorList>
    </citation>
    <scope>NUCLEOTIDE SEQUENCE</scope>
    <source>
        <tissue evidence="1">Leaves</tissue>
    </source>
</reference>
<dbReference type="Proteomes" id="UP000215914">
    <property type="component" value="Unassembled WGS sequence"/>
</dbReference>
<evidence type="ECO:0000313" key="2">
    <source>
        <dbReference type="Proteomes" id="UP000215914"/>
    </source>
</evidence>